<feature type="transmembrane region" description="Helical" evidence="1">
    <location>
        <begin position="12"/>
        <end position="34"/>
    </location>
</feature>
<evidence type="ECO:0000313" key="3">
    <source>
        <dbReference type="WBParaSite" id="Hba_05270"/>
    </source>
</evidence>
<protein>
    <submittedName>
        <fullName evidence="3">Secreted protein</fullName>
    </submittedName>
</protein>
<dbReference type="Proteomes" id="UP000095283">
    <property type="component" value="Unplaced"/>
</dbReference>
<organism evidence="2 3">
    <name type="scientific">Heterorhabditis bacteriophora</name>
    <name type="common">Entomopathogenic nematode worm</name>
    <dbReference type="NCBI Taxonomy" id="37862"/>
    <lineage>
        <taxon>Eukaryota</taxon>
        <taxon>Metazoa</taxon>
        <taxon>Ecdysozoa</taxon>
        <taxon>Nematoda</taxon>
        <taxon>Chromadorea</taxon>
        <taxon>Rhabditida</taxon>
        <taxon>Rhabditina</taxon>
        <taxon>Rhabditomorpha</taxon>
        <taxon>Strongyloidea</taxon>
        <taxon>Heterorhabditidae</taxon>
        <taxon>Heterorhabditis</taxon>
    </lineage>
</organism>
<dbReference type="WBParaSite" id="Hba_05270">
    <property type="protein sequence ID" value="Hba_05270"/>
    <property type="gene ID" value="Hba_05270"/>
</dbReference>
<keyword evidence="2" id="KW-1185">Reference proteome</keyword>
<evidence type="ECO:0000256" key="1">
    <source>
        <dbReference type="SAM" id="Phobius"/>
    </source>
</evidence>
<sequence>MFIDYKWLFLNVHAIYIDFALLMVRVITSIVLSWDQHSRHLCGSKSLIMIMALMLQHVGIFKFSLIEEDICRFSCVLIGINYISASFTRTRPSSRDASRLLLASSSQVDN</sequence>
<keyword evidence="1" id="KW-1133">Transmembrane helix</keyword>
<feature type="transmembrane region" description="Helical" evidence="1">
    <location>
        <begin position="46"/>
        <end position="65"/>
    </location>
</feature>
<accession>A0A1I7WJX6</accession>
<proteinExistence type="predicted"/>
<evidence type="ECO:0000313" key="2">
    <source>
        <dbReference type="Proteomes" id="UP000095283"/>
    </source>
</evidence>
<keyword evidence="1" id="KW-0812">Transmembrane</keyword>
<reference evidence="3" key="1">
    <citation type="submission" date="2016-11" db="UniProtKB">
        <authorList>
            <consortium name="WormBaseParasite"/>
        </authorList>
    </citation>
    <scope>IDENTIFICATION</scope>
</reference>
<dbReference type="AlphaFoldDB" id="A0A1I7WJX6"/>
<name>A0A1I7WJX6_HETBA</name>
<keyword evidence="1" id="KW-0472">Membrane</keyword>